<evidence type="ECO:0000256" key="7">
    <source>
        <dbReference type="ARBA" id="ARBA00023136"/>
    </source>
</evidence>
<organism evidence="13 14">
    <name type="scientific">Leptosia nina</name>
    <dbReference type="NCBI Taxonomy" id="320188"/>
    <lineage>
        <taxon>Eukaryota</taxon>
        <taxon>Metazoa</taxon>
        <taxon>Ecdysozoa</taxon>
        <taxon>Arthropoda</taxon>
        <taxon>Hexapoda</taxon>
        <taxon>Insecta</taxon>
        <taxon>Pterygota</taxon>
        <taxon>Neoptera</taxon>
        <taxon>Endopterygota</taxon>
        <taxon>Lepidoptera</taxon>
        <taxon>Glossata</taxon>
        <taxon>Ditrysia</taxon>
        <taxon>Papilionoidea</taxon>
        <taxon>Pieridae</taxon>
        <taxon>Pierinae</taxon>
        <taxon>Leptosia</taxon>
    </lineage>
</organism>
<keyword evidence="5 11" id="KW-1133">Transmembrane helix</keyword>
<evidence type="ECO:0000256" key="2">
    <source>
        <dbReference type="ARBA" id="ARBA00010663"/>
    </source>
</evidence>
<dbReference type="PRINTS" id="PR00237">
    <property type="entry name" value="GPCRRHODOPSN"/>
</dbReference>
<feature type="transmembrane region" description="Helical" evidence="11">
    <location>
        <begin position="285"/>
        <end position="304"/>
    </location>
</feature>
<evidence type="ECO:0000256" key="5">
    <source>
        <dbReference type="ARBA" id="ARBA00022989"/>
    </source>
</evidence>
<keyword evidence="9 10" id="KW-0807">Transducer</keyword>
<evidence type="ECO:0000313" key="14">
    <source>
        <dbReference type="Proteomes" id="UP001497472"/>
    </source>
</evidence>
<dbReference type="GO" id="GO:0005886">
    <property type="term" value="C:plasma membrane"/>
    <property type="evidence" value="ECO:0007669"/>
    <property type="project" value="UniProtKB-SubCell"/>
</dbReference>
<accession>A0AAV1IYL6</accession>
<feature type="transmembrane region" description="Helical" evidence="11">
    <location>
        <begin position="241"/>
        <end position="265"/>
    </location>
</feature>
<feature type="transmembrane region" description="Helical" evidence="11">
    <location>
        <begin position="372"/>
        <end position="395"/>
    </location>
</feature>
<dbReference type="SUPFAM" id="SSF81321">
    <property type="entry name" value="Family A G protein-coupled receptor-like"/>
    <property type="match status" value="1"/>
</dbReference>
<dbReference type="PANTHER" id="PTHR24230">
    <property type="entry name" value="G-PROTEIN COUPLED RECEPTOR"/>
    <property type="match status" value="1"/>
</dbReference>
<keyword evidence="6 10" id="KW-0297">G-protein coupled receptor</keyword>
<feature type="domain" description="G-protein coupled receptors family 1 profile" evidence="12">
    <location>
        <begin position="217"/>
        <end position="491"/>
    </location>
</feature>
<dbReference type="FunFam" id="1.20.1070.10:FF:000319">
    <property type="entry name" value="Drm corazonin receptor"/>
    <property type="match status" value="1"/>
</dbReference>
<reference evidence="13 14" key="1">
    <citation type="submission" date="2023-11" db="EMBL/GenBank/DDBJ databases">
        <authorList>
            <person name="Okamura Y."/>
        </authorList>
    </citation>
    <scope>NUCLEOTIDE SEQUENCE [LARGE SCALE GENOMIC DNA]</scope>
</reference>
<dbReference type="Proteomes" id="UP001497472">
    <property type="component" value="Unassembled WGS sequence"/>
</dbReference>
<evidence type="ECO:0000256" key="1">
    <source>
        <dbReference type="ARBA" id="ARBA00004651"/>
    </source>
</evidence>
<evidence type="ECO:0000256" key="10">
    <source>
        <dbReference type="RuleBase" id="RU000688"/>
    </source>
</evidence>
<dbReference type="EMBL" id="CAVLEF010000003">
    <property type="protein sequence ID" value="CAK1542228.1"/>
    <property type="molecule type" value="Genomic_DNA"/>
</dbReference>
<comment type="caution">
    <text evidence="13">The sequence shown here is derived from an EMBL/GenBank/DDBJ whole genome shotgun (WGS) entry which is preliminary data.</text>
</comment>
<feature type="transmembrane region" description="Helical" evidence="11">
    <location>
        <begin position="201"/>
        <end position="220"/>
    </location>
</feature>
<keyword evidence="7 11" id="KW-0472">Membrane</keyword>
<dbReference type="PROSITE" id="PS50262">
    <property type="entry name" value="G_PROTEIN_RECEP_F1_2"/>
    <property type="match status" value="1"/>
</dbReference>
<dbReference type="GO" id="GO:0035237">
    <property type="term" value="F:corazonin receptor activity"/>
    <property type="evidence" value="ECO:0007669"/>
    <property type="project" value="TreeGrafter"/>
</dbReference>
<dbReference type="AlphaFoldDB" id="A0AAV1IYL6"/>
<name>A0AAV1IYL6_9NEOP</name>
<dbReference type="InterPro" id="IPR000276">
    <property type="entry name" value="GPCR_Rhodpsn"/>
</dbReference>
<keyword evidence="3" id="KW-1003">Cell membrane</keyword>
<dbReference type="Gene3D" id="1.20.1070.10">
    <property type="entry name" value="Rhodopsin 7-helix transmembrane proteins"/>
    <property type="match status" value="1"/>
</dbReference>
<evidence type="ECO:0000256" key="3">
    <source>
        <dbReference type="ARBA" id="ARBA00022475"/>
    </source>
</evidence>
<dbReference type="PANTHER" id="PTHR24230:SF163">
    <property type="entry name" value="CORAZONIN RECEPTOR, ISOFORM B"/>
    <property type="match status" value="1"/>
</dbReference>
<dbReference type="PROSITE" id="PS00237">
    <property type="entry name" value="G_PROTEIN_RECEP_F1_1"/>
    <property type="match status" value="1"/>
</dbReference>
<keyword evidence="4 10" id="KW-0812">Transmembrane</keyword>
<comment type="subcellular location">
    <subcellularLocation>
        <location evidence="1">Cell membrane</location>
        <topology evidence="1">Multi-pass membrane protein</topology>
    </subcellularLocation>
</comment>
<feature type="transmembrane region" description="Helical" evidence="11">
    <location>
        <begin position="439"/>
        <end position="462"/>
    </location>
</feature>
<evidence type="ECO:0000259" key="12">
    <source>
        <dbReference type="PROSITE" id="PS50262"/>
    </source>
</evidence>
<dbReference type="Pfam" id="PF00001">
    <property type="entry name" value="7tm_1"/>
    <property type="match status" value="1"/>
</dbReference>
<keyword evidence="14" id="KW-1185">Reference proteome</keyword>
<evidence type="ECO:0000256" key="4">
    <source>
        <dbReference type="ARBA" id="ARBA00022692"/>
    </source>
</evidence>
<feature type="transmembrane region" description="Helical" evidence="11">
    <location>
        <begin position="474"/>
        <end position="497"/>
    </location>
</feature>
<gene>
    <name evidence="13" type="ORF">LNINA_LOCUS2140</name>
</gene>
<comment type="similarity">
    <text evidence="2 10">Belongs to the G-protein coupled receptor 1 family.</text>
</comment>
<dbReference type="InterPro" id="IPR017452">
    <property type="entry name" value="GPCR_Rhodpsn_7TM"/>
</dbReference>
<keyword evidence="8 10" id="KW-0675">Receptor</keyword>
<evidence type="ECO:0000256" key="9">
    <source>
        <dbReference type="ARBA" id="ARBA00023224"/>
    </source>
</evidence>
<feature type="transmembrane region" description="Helical" evidence="11">
    <location>
        <begin position="325"/>
        <end position="347"/>
    </location>
</feature>
<evidence type="ECO:0000256" key="11">
    <source>
        <dbReference type="SAM" id="Phobius"/>
    </source>
</evidence>
<sequence length="550" mass="63333">MKKIKILKRGRDLNSKPTRFLLLQIELRSVLSIFTYIQQLWKHFTPIQINRRYSGKLRHTVATILPIGHQESSCTTGRAANRVDFVISAVLVKIVVHWNSFYLCLTHRKIGIWNVFDYACRNMVNVGNNTTSYDEVLYSTELVHQRESTGVLITETWSTQKCLEHNIVNTSSDELTNRIFFYNGTEVMCLEPAPILTGSTIIRASILSAMAMLSFVGNFATMISVQRGKRGRRRTRPSWTAIYSLIFQLSIADLLVTIFCIAGEAGWSFSVQWYAGNVGCKLFKFLQMFSLYLSTFVLVLIGVDRWLAVKYPMKSMATATRSTRLVIIAWILSFLLSLPQTIVFRVAKGPFVEEFYQCVTHGFYTERWQEQAYTTLSLVFMFILPLIILLSTYVSTVRTIAKSEKVFQPETRREKYLTPDMNRRRLIDRAKMKSLRMSVVIVAAFVIWWTPYYIMMIIFTFLNPDKRLSDELLSGIFFFGMSNSLVNPVIYGAFHLWPKKRPRYSDKDSGGKHGSLFRRGDPTSSIRLTTIRSLRSSAKYTNGQHNMSIL</sequence>
<protein>
    <recommendedName>
        <fullName evidence="12">G-protein coupled receptors family 1 profile domain-containing protein</fullName>
    </recommendedName>
</protein>
<evidence type="ECO:0000256" key="6">
    <source>
        <dbReference type="ARBA" id="ARBA00023040"/>
    </source>
</evidence>
<proteinExistence type="inferred from homology"/>
<evidence type="ECO:0000313" key="13">
    <source>
        <dbReference type="EMBL" id="CAK1542228.1"/>
    </source>
</evidence>
<evidence type="ECO:0000256" key="8">
    <source>
        <dbReference type="ARBA" id="ARBA00023170"/>
    </source>
</evidence>